<sequence>MGKIKNRKLPLPNALVELKGQLLKMQSRISAWLNWHCRNLSAKALLAMLIAFCTICSAYLLWLILGRN</sequence>
<keyword evidence="3" id="KW-1185">Reference proteome</keyword>
<evidence type="ECO:0000313" key="2">
    <source>
        <dbReference type="EMBL" id="MFC4196776.1"/>
    </source>
</evidence>
<protein>
    <submittedName>
        <fullName evidence="2">Uncharacterized protein</fullName>
    </submittedName>
</protein>
<feature type="transmembrane region" description="Helical" evidence="1">
    <location>
        <begin position="44"/>
        <end position="65"/>
    </location>
</feature>
<proteinExistence type="predicted"/>
<evidence type="ECO:0000313" key="3">
    <source>
        <dbReference type="Proteomes" id="UP001595792"/>
    </source>
</evidence>
<keyword evidence="1" id="KW-1133">Transmembrane helix</keyword>
<dbReference type="RefSeq" id="WP_378960119.1">
    <property type="nucleotide sequence ID" value="NZ_JBHRXC010000016.1"/>
</dbReference>
<dbReference type="Proteomes" id="UP001595792">
    <property type="component" value="Unassembled WGS sequence"/>
</dbReference>
<evidence type="ECO:0000256" key="1">
    <source>
        <dbReference type="SAM" id="Phobius"/>
    </source>
</evidence>
<gene>
    <name evidence="2" type="ORF">ACFOUY_08705</name>
</gene>
<comment type="caution">
    <text evidence="2">The sequence shown here is derived from an EMBL/GenBank/DDBJ whole genome shotgun (WGS) entry which is preliminary data.</text>
</comment>
<keyword evidence="1" id="KW-0472">Membrane</keyword>
<keyword evidence="1" id="KW-0812">Transmembrane</keyword>
<dbReference type="EMBL" id="JBHSBY010000038">
    <property type="protein sequence ID" value="MFC4196776.1"/>
    <property type="molecule type" value="Genomic_DNA"/>
</dbReference>
<accession>A0ABV8NK57</accession>
<organism evidence="2 3">
    <name type="scientific">Pedobacter jamesrossensis</name>
    <dbReference type="NCBI Taxonomy" id="1908238"/>
    <lineage>
        <taxon>Bacteria</taxon>
        <taxon>Pseudomonadati</taxon>
        <taxon>Bacteroidota</taxon>
        <taxon>Sphingobacteriia</taxon>
        <taxon>Sphingobacteriales</taxon>
        <taxon>Sphingobacteriaceae</taxon>
        <taxon>Pedobacter</taxon>
    </lineage>
</organism>
<name>A0ABV8NK57_9SPHI</name>
<reference evidence="3" key="1">
    <citation type="journal article" date="2019" name="Int. J. Syst. Evol. Microbiol.">
        <title>The Global Catalogue of Microorganisms (GCM) 10K type strain sequencing project: providing services to taxonomists for standard genome sequencing and annotation.</title>
        <authorList>
            <consortium name="The Broad Institute Genomics Platform"/>
            <consortium name="The Broad Institute Genome Sequencing Center for Infectious Disease"/>
            <person name="Wu L."/>
            <person name="Ma J."/>
        </authorList>
    </citation>
    <scope>NUCLEOTIDE SEQUENCE [LARGE SCALE GENOMIC DNA]</scope>
    <source>
        <strain evidence="3">CCM 8689</strain>
    </source>
</reference>